<evidence type="ECO:0000313" key="2">
    <source>
        <dbReference type="EMBL" id="QEA12647.1"/>
    </source>
</evidence>
<keyword evidence="1" id="KW-0732">Signal</keyword>
<dbReference type="EMBL" id="CP042344">
    <property type="protein sequence ID" value="QEA12647.1"/>
    <property type="molecule type" value="Genomic_DNA"/>
</dbReference>
<feature type="chain" id="PRO_5023082824" description="DUF2946 domain-containing protein" evidence="1">
    <location>
        <begin position="40"/>
        <end position="131"/>
    </location>
</feature>
<reference evidence="2 3" key="1">
    <citation type="submission" date="2019-07" db="EMBL/GenBank/DDBJ databases">
        <title>Complete genome sequence of Comamonas sp. NLF 7-7 isolated from livestock.</title>
        <authorList>
            <person name="Kim D.H."/>
            <person name="Kim J.G."/>
        </authorList>
    </citation>
    <scope>NUCLEOTIDE SEQUENCE [LARGE SCALE GENOMIC DNA]</scope>
    <source>
        <strain evidence="2 3">NLF 7-7</strain>
    </source>
</reference>
<keyword evidence="3" id="KW-1185">Reference proteome</keyword>
<accession>A0A5B8RXT2</accession>
<dbReference type="RefSeq" id="WP_146912242.1">
    <property type="nucleotide sequence ID" value="NZ_CP042344.1"/>
</dbReference>
<dbReference type="AlphaFoldDB" id="A0A5B8RXT2"/>
<protein>
    <recommendedName>
        <fullName evidence="4">DUF2946 domain-containing protein</fullName>
    </recommendedName>
</protein>
<gene>
    <name evidence="2" type="ORF">FOZ74_06160</name>
</gene>
<feature type="signal peptide" evidence="1">
    <location>
        <begin position="1"/>
        <end position="39"/>
    </location>
</feature>
<evidence type="ECO:0008006" key="4">
    <source>
        <dbReference type="Google" id="ProtNLM"/>
    </source>
</evidence>
<evidence type="ECO:0000256" key="1">
    <source>
        <dbReference type="SAM" id="SignalP"/>
    </source>
</evidence>
<name>A0A5B8RXT2_9BURK</name>
<dbReference type="KEGG" id="cof:FOZ74_06160"/>
<proteinExistence type="predicted"/>
<organism evidence="2 3">
    <name type="scientific">Comamonas flocculans</name>
    <dbReference type="NCBI Taxonomy" id="2597701"/>
    <lineage>
        <taxon>Bacteria</taxon>
        <taxon>Pseudomonadati</taxon>
        <taxon>Pseudomonadota</taxon>
        <taxon>Betaproteobacteria</taxon>
        <taxon>Burkholderiales</taxon>
        <taxon>Comamonadaceae</taxon>
        <taxon>Comamonas</taxon>
    </lineage>
</organism>
<dbReference type="Proteomes" id="UP000321199">
    <property type="component" value="Chromosome"/>
</dbReference>
<sequence length="131" mass="13461">MTATGYFSAGRRRWFAALCACLWLLYAVAVAFAPLPALAQSGLPPWAGDVCSQSHGAPQSPAPDPSTCPHALCCLPGCSAHHGPPLPSTALVLPGVQTAQPLRRAQADPACLPGTRFLLLAAPRGPPPTST</sequence>
<evidence type="ECO:0000313" key="3">
    <source>
        <dbReference type="Proteomes" id="UP000321199"/>
    </source>
</evidence>